<evidence type="ECO:0000313" key="2">
    <source>
        <dbReference type="Proteomes" id="UP000464265"/>
    </source>
</evidence>
<reference evidence="2" key="1">
    <citation type="submission" date="2019-12" db="EMBL/GenBank/DDBJ databases">
        <authorList>
            <person name="Olsen N.S."/>
            <person name="Junco L.M.F."/>
            <person name="Kot W."/>
            <person name="Hansen L.H."/>
        </authorList>
    </citation>
    <scope>NUCLEOTIDE SEQUENCE [LARGE SCALE GENOMIC DNA]</scope>
</reference>
<evidence type="ECO:0000313" key="1">
    <source>
        <dbReference type="EMBL" id="QHR71739.1"/>
    </source>
</evidence>
<protein>
    <submittedName>
        <fullName evidence="1">Uncharacterized protein</fullName>
    </submittedName>
</protein>
<accession>A0A6B9X7Y7</accession>
<gene>
    <name evidence="1" type="ORF">kvi_260</name>
</gene>
<name>A0A6B9X7Y7_9CAUD</name>
<dbReference type="Proteomes" id="UP000464265">
    <property type="component" value="Segment"/>
</dbReference>
<organism evidence="1 2">
    <name type="scientific">Escherichia phage kvi</name>
    <dbReference type="NCBI Taxonomy" id="2696413"/>
    <lineage>
        <taxon>Viruses</taxon>
        <taxon>Duplodnaviria</taxon>
        <taxon>Heunggongvirae</taxon>
        <taxon>Uroviricota</taxon>
        <taxon>Caudoviricetes</taxon>
        <taxon>Pantevenvirales</taxon>
        <taxon>Straboviridae</taxon>
        <taxon>Krischvirus</taxon>
        <taxon>Krischvirus RB49</taxon>
    </lineage>
</organism>
<proteinExistence type="predicted"/>
<dbReference type="EMBL" id="MN850615">
    <property type="protein sequence ID" value="QHR71739.1"/>
    <property type="molecule type" value="Genomic_DNA"/>
</dbReference>
<sequence>MMMMMFKDKFECHYTRNFDLVSRYYIHKETGTQVVLESHSEVGFDSTKVAISARFWDNGKFAYIAWNDDENVITVAFGDDYYTKKTFDSKPSNEYLKAYVQHMFQRVLTGMEINVMKDIVDEVKFS</sequence>